<gene>
    <name evidence="1" type="ORF">H2198_007190</name>
</gene>
<proteinExistence type="predicted"/>
<name>A0ACC3A0T5_9EURO</name>
<accession>A0ACC3A0T5</accession>
<evidence type="ECO:0000313" key="1">
    <source>
        <dbReference type="EMBL" id="KAJ9653639.1"/>
    </source>
</evidence>
<evidence type="ECO:0000313" key="2">
    <source>
        <dbReference type="Proteomes" id="UP001172386"/>
    </source>
</evidence>
<comment type="caution">
    <text evidence="1">The sequence shown here is derived from an EMBL/GenBank/DDBJ whole genome shotgun (WGS) entry which is preliminary data.</text>
</comment>
<sequence length="908" mass="100833">MVNTRSSRANEPLEFLQTSTKKQRKRRDRSAMPPSEELTKKIALTPSTKRTYDQVDESTDSPAKRTRCEGGDYIFQYARGEEIINSDDDVPRSAPPKSLAETIRRERRERAERKAREQLFGRSVSKLDSISRPASVRSGTRPYRKRYEASIQAAAQRSEGIVNSSQAATQHDREARSAAPEPETPRRGLFGSLRNLGSTTVGRALSTIGLFTPLGNHQKSTTPEKKDESAPAIPQTEPPKRVSRRPAWEIEYPTIPPSEELPEAPTRRMFGEVPDSAKVDNDDDSEPEKKRKAFIRKWGEPDPRYDHLHLIPLDGRPEDLPYPPKNKINIPEYSSTATEEDKAFFRARKARREAILGKPPVEELPTKAPLFGPNSHYARRTRAPEISEASASFSSLTGPEPILAAGSKRKFALEENTSNDLATDKPQSMQPTVEDAPLSPELIQGPSTPVPKRQKTSDPLPQTPRSALKAPGSIGRSGRNVAFNYNPVSSVRKLSPIYGDRRAGDRPFIPGSPFNTFTEEMEYAEKQKQKSAEGKEAESPASVASTESYSVSPTTFANTQANRKTQSSISYSIHPGDALTQIVDSTLPKVQYAWSDPYDPTWRPSLANPEPGTFRYVFEGEEDYEMENLADIEEEATGKRPETRAASGDPEPELAPATPPQPSTPRMSHAELPKQSVISTAASASALEAANLERRRAEATKTKPRTGSRLAEVTTARSRSPSPPPLDPTTTSDDNESVQTPSPTLVTSASTIAGRDQPAWTWTDETNEHICSDPDFPDFTYTAQSELIPSFCLRTSTGGYDDTFVGPDGMTEASRQKHYMAKWAAKETFDFGEPQTYEESGCGTKQIHDLLRMNEKKNPGLHKASQDRMAEEWDAHQSAIEAAEKDGRELVATYPDREWMEELMDEEL</sequence>
<keyword evidence="2" id="KW-1185">Reference proteome</keyword>
<reference evidence="1" key="1">
    <citation type="submission" date="2022-10" db="EMBL/GenBank/DDBJ databases">
        <title>Culturing micro-colonial fungi from biological soil crusts in the Mojave desert and describing Neophaeococcomyces mojavensis, and introducing the new genera and species Taxawa tesnikishii.</title>
        <authorList>
            <person name="Kurbessoian T."/>
            <person name="Stajich J.E."/>
        </authorList>
    </citation>
    <scope>NUCLEOTIDE SEQUENCE</scope>
    <source>
        <strain evidence="1">JES_112</strain>
    </source>
</reference>
<protein>
    <submittedName>
        <fullName evidence="1">Uncharacterized protein</fullName>
    </submittedName>
</protein>
<dbReference type="Proteomes" id="UP001172386">
    <property type="component" value="Unassembled WGS sequence"/>
</dbReference>
<organism evidence="1 2">
    <name type="scientific">Neophaeococcomyces mojaviensis</name>
    <dbReference type="NCBI Taxonomy" id="3383035"/>
    <lineage>
        <taxon>Eukaryota</taxon>
        <taxon>Fungi</taxon>
        <taxon>Dikarya</taxon>
        <taxon>Ascomycota</taxon>
        <taxon>Pezizomycotina</taxon>
        <taxon>Eurotiomycetes</taxon>
        <taxon>Chaetothyriomycetidae</taxon>
        <taxon>Chaetothyriales</taxon>
        <taxon>Chaetothyriales incertae sedis</taxon>
        <taxon>Neophaeococcomyces</taxon>
    </lineage>
</organism>
<dbReference type="EMBL" id="JAPDRQ010000146">
    <property type="protein sequence ID" value="KAJ9653639.1"/>
    <property type="molecule type" value="Genomic_DNA"/>
</dbReference>